<feature type="compositionally biased region" description="Low complexity" evidence="3">
    <location>
        <begin position="1"/>
        <end position="26"/>
    </location>
</feature>
<dbReference type="EMBL" id="SMSJ01000153">
    <property type="protein sequence ID" value="TDH58106.1"/>
    <property type="molecule type" value="Genomic_DNA"/>
</dbReference>
<dbReference type="CDD" id="cd04301">
    <property type="entry name" value="NAT_SF"/>
    <property type="match status" value="1"/>
</dbReference>
<keyword evidence="1 5" id="KW-0808">Transferase</keyword>
<name>A0A4R5Q5X5_9PROT</name>
<dbReference type="InterPro" id="IPR016181">
    <property type="entry name" value="Acyl_CoA_acyltransferase"/>
</dbReference>
<dbReference type="PANTHER" id="PTHR43800">
    <property type="entry name" value="PEPTIDYL-LYSINE N-ACETYLTRANSFERASE YJAB"/>
    <property type="match status" value="1"/>
</dbReference>
<reference evidence="5 6" key="1">
    <citation type="journal article" date="2016" name="J. Microbiol.">
        <title>Dankookia rubra gen. nov., sp. nov., an alphaproteobacterium isolated from sediment of a shallow stream.</title>
        <authorList>
            <person name="Kim W.H."/>
            <person name="Kim D.H."/>
            <person name="Kang K."/>
            <person name="Ahn T.Y."/>
        </authorList>
    </citation>
    <scope>NUCLEOTIDE SEQUENCE [LARGE SCALE GENOMIC DNA]</scope>
    <source>
        <strain evidence="5 6">JCM30602</strain>
    </source>
</reference>
<protein>
    <submittedName>
        <fullName evidence="5">GNAT family N-acetyltransferase</fullName>
    </submittedName>
</protein>
<sequence>MPASRGSLSASSVHGGSSGLSSLSPSPMQRSVTMNDGTSCVAASAGLPSSHAGWQDDGPERKCFEGRWRVHITYRPATAEDLEPATRIVQDAYNHLRLRHGLAPSISRGPPLFQTFSLAEPSSSLWVAEAEGALQGFAFAWMRQRFWFLAQLFVRPGTQAKGIGHALLTKTLRHAEENGAENRALITMAYNTASTGLYIQNGLYPREPLLRLVAPAPVVAARILLPGLETMPIKPWPGSRDWLNRIDEKVLGFRREGQHAFQLGIAARALRLEQAGQPVGYAYVSAIGHIGPLAILPRTDPGKALRAVLRGALEVKSPQLSMMVPGRAERLQEAALGLGFRIDEPFVLLSARPFGDWSHYLPSNAGFM</sequence>
<organism evidence="5 6">
    <name type="scientific">Dankookia rubra</name>
    <dbReference type="NCBI Taxonomy" id="1442381"/>
    <lineage>
        <taxon>Bacteria</taxon>
        <taxon>Pseudomonadati</taxon>
        <taxon>Pseudomonadota</taxon>
        <taxon>Alphaproteobacteria</taxon>
        <taxon>Acetobacterales</taxon>
        <taxon>Roseomonadaceae</taxon>
        <taxon>Dankookia</taxon>
    </lineage>
</organism>
<keyword evidence="2" id="KW-0012">Acyltransferase</keyword>
<proteinExistence type="predicted"/>
<dbReference type="Gene3D" id="3.40.630.30">
    <property type="match status" value="1"/>
</dbReference>
<evidence type="ECO:0000256" key="1">
    <source>
        <dbReference type="ARBA" id="ARBA00022679"/>
    </source>
</evidence>
<comment type="caution">
    <text evidence="5">The sequence shown here is derived from an EMBL/GenBank/DDBJ whole genome shotgun (WGS) entry which is preliminary data.</text>
</comment>
<dbReference type="GO" id="GO:0016747">
    <property type="term" value="F:acyltransferase activity, transferring groups other than amino-acyl groups"/>
    <property type="evidence" value="ECO:0007669"/>
    <property type="project" value="InterPro"/>
</dbReference>
<gene>
    <name evidence="5" type="ORF">E2C06_34290</name>
</gene>
<accession>A0A4R5Q5X5</accession>
<dbReference type="SUPFAM" id="SSF55729">
    <property type="entry name" value="Acyl-CoA N-acyltransferases (Nat)"/>
    <property type="match status" value="1"/>
</dbReference>
<dbReference type="InterPro" id="IPR000182">
    <property type="entry name" value="GNAT_dom"/>
</dbReference>
<dbReference type="PANTHER" id="PTHR43800:SF1">
    <property type="entry name" value="PEPTIDYL-LYSINE N-ACETYLTRANSFERASE YJAB"/>
    <property type="match status" value="1"/>
</dbReference>
<evidence type="ECO:0000313" key="6">
    <source>
        <dbReference type="Proteomes" id="UP000295096"/>
    </source>
</evidence>
<evidence type="ECO:0000259" key="4">
    <source>
        <dbReference type="PROSITE" id="PS51186"/>
    </source>
</evidence>
<dbReference type="Proteomes" id="UP000295096">
    <property type="component" value="Unassembled WGS sequence"/>
</dbReference>
<dbReference type="Pfam" id="PF00583">
    <property type="entry name" value="Acetyltransf_1"/>
    <property type="match status" value="1"/>
</dbReference>
<dbReference type="AlphaFoldDB" id="A0A4R5Q5X5"/>
<dbReference type="PROSITE" id="PS51186">
    <property type="entry name" value="GNAT"/>
    <property type="match status" value="1"/>
</dbReference>
<feature type="domain" description="N-acetyltransferase" evidence="4">
    <location>
        <begin position="72"/>
        <end position="277"/>
    </location>
</feature>
<evidence type="ECO:0000313" key="5">
    <source>
        <dbReference type="EMBL" id="TDH58106.1"/>
    </source>
</evidence>
<keyword evidence="6" id="KW-1185">Reference proteome</keyword>
<dbReference type="OrthoDB" id="7572372at2"/>
<evidence type="ECO:0000256" key="2">
    <source>
        <dbReference type="ARBA" id="ARBA00023315"/>
    </source>
</evidence>
<evidence type="ECO:0000256" key="3">
    <source>
        <dbReference type="SAM" id="MobiDB-lite"/>
    </source>
</evidence>
<feature type="region of interest" description="Disordered" evidence="3">
    <location>
        <begin position="1"/>
        <end position="34"/>
    </location>
</feature>